<accession>A0A1G4VCQ1</accession>
<feature type="transmembrane region" description="Helical" evidence="1">
    <location>
        <begin position="309"/>
        <end position="332"/>
    </location>
</feature>
<keyword evidence="1" id="KW-0812">Transmembrane</keyword>
<keyword evidence="1" id="KW-1133">Transmembrane helix</keyword>
<dbReference type="RefSeq" id="WP_090353736.1">
    <property type="nucleotide sequence ID" value="NZ_FMUB01000001.1"/>
</dbReference>
<keyword evidence="1" id="KW-0472">Membrane</keyword>
<dbReference type="Proteomes" id="UP000199707">
    <property type="component" value="Unassembled WGS sequence"/>
</dbReference>
<organism evidence="2 3">
    <name type="scientific">Mycolicibacterium fluoranthenivorans</name>
    <dbReference type="NCBI Taxonomy" id="258505"/>
    <lineage>
        <taxon>Bacteria</taxon>
        <taxon>Bacillati</taxon>
        <taxon>Actinomycetota</taxon>
        <taxon>Actinomycetes</taxon>
        <taxon>Mycobacteriales</taxon>
        <taxon>Mycobacteriaceae</taxon>
        <taxon>Mycolicibacterium</taxon>
    </lineage>
</organism>
<sequence>MSSPFHQDLAAAAELRTLADSLGAATAAAAAAEWGDDTALRAEAAKARSTLATLTQLHDDAIAEAPAEVVHAVRRARVAVAEAVVQVAQARAVNPSRVPPVRPSLSGGVRRVADEVRHIVADRPRAVLLRIVITLGVSLSLVAFYHLTGLTRYDAGRLTLYLFAAVVGSVVCTNALCFEADRVRGALVAGDPVWRVLVTKNLAIAAAVLGAGLPVITVLAVAGDGNFVAMVDQLLTMVFIWLGAANVLSVVYPLRHEPISARLHDGTWLPFAFSFALSYGVGLTVNLMIYWRLWSRQTASRELVGGDWAAFALVLGSALSSWVLLTVFAVTCSRHPRLRARLSREMVAYQKN</sequence>
<reference evidence="3" key="1">
    <citation type="submission" date="2016-10" db="EMBL/GenBank/DDBJ databases">
        <authorList>
            <person name="Varghese N."/>
            <person name="Submissions S."/>
        </authorList>
    </citation>
    <scope>NUCLEOTIDE SEQUENCE [LARGE SCALE GENOMIC DNA]</scope>
    <source>
        <strain evidence="3">UNC267MFSha1.1M11</strain>
    </source>
</reference>
<evidence type="ECO:0000313" key="3">
    <source>
        <dbReference type="Proteomes" id="UP000199707"/>
    </source>
</evidence>
<feature type="transmembrane region" description="Helical" evidence="1">
    <location>
        <begin position="201"/>
        <end position="222"/>
    </location>
</feature>
<evidence type="ECO:0000256" key="1">
    <source>
        <dbReference type="SAM" id="Phobius"/>
    </source>
</evidence>
<dbReference type="STRING" id="1502745.SAMN02799620_00664"/>
<dbReference type="EMBL" id="FMUB01000001">
    <property type="protein sequence ID" value="SCX03887.1"/>
    <property type="molecule type" value="Genomic_DNA"/>
</dbReference>
<feature type="transmembrane region" description="Helical" evidence="1">
    <location>
        <begin position="266"/>
        <end position="289"/>
    </location>
</feature>
<gene>
    <name evidence="2" type="ORF">SAMN02799620_00664</name>
</gene>
<protein>
    <submittedName>
        <fullName evidence="2">Uncharacterized protein</fullName>
    </submittedName>
</protein>
<name>A0A1G4VCQ1_9MYCO</name>
<feature type="transmembrane region" description="Helical" evidence="1">
    <location>
        <begin position="159"/>
        <end position="180"/>
    </location>
</feature>
<evidence type="ECO:0000313" key="2">
    <source>
        <dbReference type="EMBL" id="SCX03887.1"/>
    </source>
</evidence>
<feature type="transmembrane region" description="Helical" evidence="1">
    <location>
        <begin position="234"/>
        <end position="254"/>
    </location>
</feature>
<dbReference type="AlphaFoldDB" id="A0A1G4VCQ1"/>
<feature type="transmembrane region" description="Helical" evidence="1">
    <location>
        <begin position="127"/>
        <end position="147"/>
    </location>
</feature>
<proteinExistence type="predicted"/>